<proteinExistence type="inferred from homology"/>
<reference evidence="14 15" key="1">
    <citation type="submission" date="2017-08" db="EMBL/GenBank/DDBJ databases">
        <title>Infants hospitalized years apart are colonized by the same room-sourced microbial strains.</title>
        <authorList>
            <person name="Brooks B."/>
            <person name="Olm M.R."/>
            <person name="Firek B.A."/>
            <person name="Baker R."/>
            <person name="Thomas B.C."/>
            <person name="Morowitz M.J."/>
            <person name="Banfield J.F."/>
        </authorList>
    </citation>
    <scope>NUCLEOTIDE SEQUENCE [LARGE SCALE GENOMIC DNA]</scope>
    <source>
        <strain evidence="14">S2_003_000_R2_14</strain>
    </source>
</reference>
<comment type="similarity">
    <text evidence="9">Belongs to the peroxiredoxin family. BCP/PrxQ subfamily.</text>
</comment>
<keyword evidence="3" id="KW-0575">Peroxidase</keyword>
<evidence type="ECO:0000259" key="13">
    <source>
        <dbReference type="PROSITE" id="PS51352"/>
    </source>
</evidence>
<dbReference type="EMBL" id="QFQP01000011">
    <property type="protein sequence ID" value="PZR12887.1"/>
    <property type="molecule type" value="Genomic_DNA"/>
</dbReference>
<dbReference type="Gene3D" id="3.40.30.10">
    <property type="entry name" value="Glutaredoxin"/>
    <property type="match status" value="1"/>
</dbReference>
<protein>
    <recommendedName>
        <fullName evidence="2">thioredoxin-dependent peroxiredoxin</fullName>
        <ecNumber evidence="2">1.11.1.24</ecNumber>
    </recommendedName>
    <alternativeName>
        <fullName evidence="8">Thioredoxin peroxidase</fullName>
    </alternativeName>
    <alternativeName>
        <fullName evidence="10">Thioredoxin-dependent peroxiredoxin Bcp</fullName>
    </alternativeName>
</protein>
<evidence type="ECO:0000256" key="2">
    <source>
        <dbReference type="ARBA" id="ARBA00013017"/>
    </source>
</evidence>
<comment type="catalytic activity">
    <reaction evidence="11">
        <text>a hydroperoxide + [thioredoxin]-dithiol = an alcohol + [thioredoxin]-disulfide + H2O</text>
        <dbReference type="Rhea" id="RHEA:62620"/>
        <dbReference type="Rhea" id="RHEA-COMP:10698"/>
        <dbReference type="Rhea" id="RHEA-COMP:10700"/>
        <dbReference type="ChEBI" id="CHEBI:15377"/>
        <dbReference type="ChEBI" id="CHEBI:29950"/>
        <dbReference type="ChEBI" id="CHEBI:30879"/>
        <dbReference type="ChEBI" id="CHEBI:35924"/>
        <dbReference type="ChEBI" id="CHEBI:50058"/>
        <dbReference type="EC" id="1.11.1.24"/>
    </reaction>
</comment>
<dbReference type="PANTHER" id="PTHR42801:SF4">
    <property type="entry name" value="AHPC_TSA FAMILY PROTEIN"/>
    <property type="match status" value="1"/>
</dbReference>
<dbReference type="PROSITE" id="PS51352">
    <property type="entry name" value="THIOREDOXIN_2"/>
    <property type="match status" value="1"/>
</dbReference>
<dbReference type="Proteomes" id="UP000249061">
    <property type="component" value="Unassembled WGS sequence"/>
</dbReference>
<feature type="domain" description="Thioredoxin" evidence="13">
    <location>
        <begin position="14"/>
        <end position="152"/>
    </location>
</feature>
<dbReference type="SUPFAM" id="SSF52833">
    <property type="entry name" value="Thioredoxin-like"/>
    <property type="match status" value="1"/>
</dbReference>
<evidence type="ECO:0000256" key="12">
    <source>
        <dbReference type="SAM" id="SignalP"/>
    </source>
</evidence>
<evidence type="ECO:0000256" key="4">
    <source>
        <dbReference type="ARBA" id="ARBA00022862"/>
    </source>
</evidence>
<evidence type="ECO:0000256" key="1">
    <source>
        <dbReference type="ARBA" id="ARBA00003330"/>
    </source>
</evidence>
<dbReference type="AlphaFoldDB" id="A0A2W5TGB1"/>
<evidence type="ECO:0000256" key="6">
    <source>
        <dbReference type="ARBA" id="ARBA00023157"/>
    </source>
</evidence>
<comment type="caution">
    <text evidence="14">The sequence shown here is derived from an EMBL/GenBank/DDBJ whole genome shotgun (WGS) entry which is preliminary data.</text>
</comment>
<organism evidence="14 15">
    <name type="scientific">Archangium gephyra</name>
    <dbReference type="NCBI Taxonomy" id="48"/>
    <lineage>
        <taxon>Bacteria</taxon>
        <taxon>Pseudomonadati</taxon>
        <taxon>Myxococcota</taxon>
        <taxon>Myxococcia</taxon>
        <taxon>Myxococcales</taxon>
        <taxon>Cystobacterineae</taxon>
        <taxon>Archangiaceae</taxon>
        <taxon>Archangium</taxon>
    </lineage>
</organism>
<dbReference type="InterPro" id="IPR000866">
    <property type="entry name" value="AhpC/TSA"/>
</dbReference>
<dbReference type="GO" id="GO:0005737">
    <property type="term" value="C:cytoplasm"/>
    <property type="evidence" value="ECO:0007669"/>
    <property type="project" value="TreeGrafter"/>
</dbReference>
<evidence type="ECO:0000313" key="15">
    <source>
        <dbReference type="Proteomes" id="UP000249061"/>
    </source>
</evidence>
<evidence type="ECO:0000256" key="9">
    <source>
        <dbReference type="ARBA" id="ARBA00038489"/>
    </source>
</evidence>
<evidence type="ECO:0000313" key="14">
    <source>
        <dbReference type="EMBL" id="PZR12887.1"/>
    </source>
</evidence>
<dbReference type="EC" id="1.11.1.24" evidence="2"/>
<dbReference type="InterPro" id="IPR036249">
    <property type="entry name" value="Thioredoxin-like_sf"/>
</dbReference>
<keyword evidence="6" id="KW-1015">Disulfide bond</keyword>
<dbReference type="Pfam" id="PF00578">
    <property type="entry name" value="AhpC-TSA"/>
    <property type="match status" value="1"/>
</dbReference>
<comment type="function">
    <text evidence="1">Thiol-specific peroxidase that catalyzes the reduction of hydrogen peroxide and organic hydroperoxides to water and alcohols, respectively. Plays a role in cell protection against oxidative stress by detoxifying peroxides and as sensor of hydrogen peroxide-mediated signaling events.</text>
</comment>
<gene>
    <name evidence="14" type="ORF">DI536_14640</name>
</gene>
<dbReference type="InterPro" id="IPR013766">
    <property type="entry name" value="Thioredoxin_domain"/>
</dbReference>
<accession>A0A2W5TGB1</accession>
<dbReference type="GO" id="GO:0008379">
    <property type="term" value="F:thioredoxin peroxidase activity"/>
    <property type="evidence" value="ECO:0007669"/>
    <property type="project" value="TreeGrafter"/>
</dbReference>
<evidence type="ECO:0000256" key="10">
    <source>
        <dbReference type="ARBA" id="ARBA00042639"/>
    </source>
</evidence>
<dbReference type="InterPro" id="IPR050924">
    <property type="entry name" value="Peroxiredoxin_BCP/PrxQ"/>
</dbReference>
<feature type="signal peptide" evidence="12">
    <location>
        <begin position="1"/>
        <end position="17"/>
    </location>
</feature>
<dbReference type="GO" id="GO:0034599">
    <property type="term" value="P:cellular response to oxidative stress"/>
    <property type="evidence" value="ECO:0007669"/>
    <property type="project" value="TreeGrafter"/>
</dbReference>
<dbReference type="PANTHER" id="PTHR42801">
    <property type="entry name" value="THIOREDOXIN-DEPENDENT PEROXIDE REDUCTASE"/>
    <property type="match status" value="1"/>
</dbReference>
<evidence type="ECO:0000256" key="7">
    <source>
        <dbReference type="ARBA" id="ARBA00023284"/>
    </source>
</evidence>
<evidence type="ECO:0000256" key="5">
    <source>
        <dbReference type="ARBA" id="ARBA00023002"/>
    </source>
</evidence>
<feature type="chain" id="PRO_5016143255" description="thioredoxin-dependent peroxiredoxin" evidence="12">
    <location>
        <begin position="18"/>
        <end position="173"/>
    </location>
</feature>
<evidence type="ECO:0000256" key="11">
    <source>
        <dbReference type="ARBA" id="ARBA00049091"/>
    </source>
</evidence>
<evidence type="ECO:0000256" key="8">
    <source>
        <dbReference type="ARBA" id="ARBA00032824"/>
    </source>
</evidence>
<evidence type="ECO:0000256" key="3">
    <source>
        <dbReference type="ARBA" id="ARBA00022559"/>
    </source>
</evidence>
<name>A0A2W5TGB1_9BACT</name>
<dbReference type="GO" id="GO:0045454">
    <property type="term" value="P:cell redox homeostasis"/>
    <property type="evidence" value="ECO:0007669"/>
    <property type="project" value="TreeGrafter"/>
</dbReference>
<keyword evidence="7" id="KW-0676">Redox-active center</keyword>
<keyword evidence="4" id="KW-0049">Antioxidant</keyword>
<keyword evidence="5" id="KW-0560">Oxidoreductase</keyword>
<sequence length="173" mass="18203">MLSLVLMSALAAQPAVGDVAPDFTVTSVDGAELKLSALVEKGPVILAFFPRAFTSGCTRELSAYVSRYDDVKKAGGEIIAVSTDSAETSRKFRDSLKAPYPFVGDDKAVLTRLYDVKTFIITLSRRVTFVIGPGRKVLAVQEGGDAVDPSGAVAACTLRANTAVELVTDGGSR</sequence>
<keyword evidence="12" id="KW-0732">Signal</keyword>
<dbReference type="CDD" id="cd03017">
    <property type="entry name" value="PRX_BCP"/>
    <property type="match status" value="1"/>
</dbReference>